<feature type="domain" description="RRM" evidence="3">
    <location>
        <begin position="217"/>
        <end position="294"/>
    </location>
</feature>
<proteinExistence type="predicted"/>
<evidence type="ECO:0000259" key="3">
    <source>
        <dbReference type="PROSITE" id="PS50102"/>
    </source>
</evidence>
<dbReference type="SUPFAM" id="SSF56219">
    <property type="entry name" value="DNase I-like"/>
    <property type="match status" value="1"/>
</dbReference>
<organism evidence="4 5">
    <name type="scientific">Mucor flavus</name>
    <dbReference type="NCBI Taxonomy" id="439312"/>
    <lineage>
        <taxon>Eukaryota</taxon>
        <taxon>Fungi</taxon>
        <taxon>Fungi incertae sedis</taxon>
        <taxon>Mucoromycota</taxon>
        <taxon>Mucoromycotina</taxon>
        <taxon>Mucoromycetes</taxon>
        <taxon>Mucorales</taxon>
        <taxon>Mucorineae</taxon>
        <taxon>Mucoraceae</taxon>
        <taxon>Mucor</taxon>
    </lineage>
</organism>
<dbReference type="EMBL" id="BAABUK010000038">
    <property type="protein sequence ID" value="GAA5817092.1"/>
    <property type="molecule type" value="Genomic_DNA"/>
</dbReference>
<dbReference type="PROSITE" id="PS50102">
    <property type="entry name" value="RRM"/>
    <property type="match status" value="2"/>
</dbReference>
<reference evidence="4 5" key="1">
    <citation type="submission" date="2024-04" db="EMBL/GenBank/DDBJ databases">
        <title>genome sequences of Mucor flavus KT1a and Helicostylum pulchrum KT1b strains isolated from the surface of a dry-aged beef.</title>
        <authorList>
            <person name="Toyotome T."/>
            <person name="Hosono M."/>
            <person name="Torimaru M."/>
            <person name="Fukuda K."/>
            <person name="Mikami N."/>
        </authorList>
    </citation>
    <scope>NUCLEOTIDE SEQUENCE [LARGE SCALE GENOMIC DNA]</scope>
    <source>
        <strain evidence="4 5">KT1a</strain>
    </source>
</reference>
<dbReference type="Proteomes" id="UP001473302">
    <property type="component" value="Unassembled WGS sequence"/>
</dbReference>
<comment type="caution">
    <text evidence="4">The sequence shown here is derived from an EMBL/GenBank/DDBJ whole genome shotgun (WGS) entry which is preliminary data.</text>
</comment>
<dbReference type="InterPro" id="IPR012677">
    <property type="entry name" value="Nucleotide-bd_a/b_plait_sf"/>
</dbReference>
<dbReference type="PANTHER" id="PTHR23003:SF64">
    <property type="entry name" value="RRM DOMAIN-CONTAINING PROTEIN"/>
    <property type="match status" value="1"/>
</dbReference>
<gene>
    <name evidence="4" type="ORF">MFLAVUS_010632</name>
</gene>
<dbReference type="InterPro" id="IPR035979">
    <property type="entry name" value="RBD_domain_sf"/>
</dbReference>
<protein>
    <recommendedName>
        <fullName evidence="3">RRM domain-containing protein</fullName>
    </recommendedName>
</protein>
<dbReference type="Pfam" id="PF00076">
    <property type="entry name" value="RRM_1"/>
    <property type="match status" value="2"/>
</dbReference>
<evidence type="ECO:0000313" key="5">
    <source>
        <dbReference type="Proteomes" id="UP001473302"/>
    </source>
</evidence>
<feature type="domain" description="RRM" evidence="3">
    <location>
        <begin position="310"/>
        <end position="387"/>
    </location>
</feature>
<dbReference type="InterPro" id="IPR000504">
    <property type="entry name" value="RRM_dom"/>
</dbReference>
<evidence type="ECO:0000256" key="2">
    <source>
        <dbReference type="PROSITE-ProRule" id="PRU00176"/>
    </source>
</evidence>
<dbReference type="Pfam" id="PF14529">
    <property type="entry name" value="Exo_endo_phos_2"/>
    <property type="match status" value="1"/>
</dbReference>
<keyword evidence="1 2" id="KW-0694">RNA-binding</keyword>
<dbReference type="Gene3D" id="3.60.10.10">
    <property type="entry name" value="Endonuclease/exonuclease/phosphatase"/>
    <property type="match status" value="1"/>
</dbReference>
<dbReference type="InterPro" id="IPR005135">
    <property type="entry name" value="Endo/exonuclease/phosphatase"/>
</dbReference>
<dbReference type="Gene3D" id="3.30.70.330">
    <property type="match status" value="2"/>
</dbReference>
<accession>A0ABP9ZDB3</accession>
<name>A0ABP9ZDB3_9FUNG</name>
<dbReference type="PANTHER" id="PTHR23003">
    <property type="entry name" value="RNA RECOGNITION MOTIF RRM DOMAIN CONTAINING PROTEIN"/>
    <property type="match status" value="1"/>
</dbReference>
<dbReference type="InterPro" id="IPR036691">
    <property type="entry name" value="Endo/exonu/phosph_ase_sf"/>
</dbReference>
<sequence length="487" mass="55674">MWPQFHLYGTKVAKANRGMDNVAALVNLSCPYQVTLLPSPNAYTLSLKFSVFRVHYVYLPPSLKDAQFLDVLGSIPLIPDIIICGDFNARLGDYTVNPRGRLFEPWALDRQLTILNASLSLGTPTFNEFRLGEETSSVIDLFVTNVDAVTPFEILGDYASNPRSRKLISWCQDRELNVLNQTLSHGQATFYDPIRNIEQFHSGDETMSDINPLLVVRQLFIGNLSYRLRWQDVKDLFKKAGHVVRADVAMHSDNHSKGHGFVLYTCVEDAQKAIDMFHRYKWSGRVIEVRPDNNYVEDDKSTDSTDDDCKQLFVGNVPFHCQWRDLKDLFKKTSLVVRADIAMHYDGQSRGFGTVLFNTHQEAKDAIGLYNGYRFHDRILKVHFDKFEAGRQKSVEDEKGAFELREINDPASVELLRLTYATPTYPSTYSKYYNTLYAYNAQQWVPPPPLPLYLQESEILSLSASLDNIDLNQGSAGLRDNIYSWYI</sequence>
<dbReference type="SMART" id="SM00360">
    <property type="entry name" value="RRM"/>
    <property type="match status" value="2"/>
</dbReference>
<dbReference type="SUPFAM" id="SSF54928">
    <property type="entry name" value="RNA-binding domain, RBD"/>
    <property type="match status" value="2"/>
</dbReference>
<dbReference type="InterPro" id="IPR050374">
    <property type="entry name" value="RRT5_SRSF_SR"/>
</dbReference>
<keyword evidence="5" id="KW-1185">Reference proteome</keyword>
<evidence type="ECO:0000313" key="4">
    <source>
        <dbReference type="EMBL" id="GAA5817092.1"/>
    </source>
</evidence>
<evidence type="ECO:0000256" key="1">
    <source>
        <dbReference type="ARBA" id="ARBA00022884"/>
    </source>
</evidence>